<dbReference type="Proteomes" id="UP001499942">
    <property type="component" value="Unassembled WGS sequence"/>
</dbReference>
<evidence type="ECO:0000256" key="1">
    <source>
        <dbReference type="SAM" id="MobiDB-lite"/>
    </source>
</evidence>
<organism evidence="2 3">
    <name type="scientific">Streptomyces gobitricini</name>
    <dbReference type="NCBI Taxonomy" id="68211"/>
    <lineage>
        <taxon>Bacteria</taxon>
        <taxon>Bacillati</taxon>
        <taxon>Actinomycetota</taxon>
        <taxon>Actinomycetes</taxon>
        <taxon>Kitasatosporales</taxon>
        <taxon>Streptomycetaceae</taxon>
        <taxon>Streptomyces</taxon>
    </lineage>
</organism>
<gene>
    <name evidence="2" type="ORF">GCM10010393_41910</name>
</gene>
<sequence>MNEPETGVSLMNRTGTSTASVPTATTFSVSQARPTAVAEVRDAARAFLDPLRPALSTEAADTIVTPVLKGLRRSGGCPQ</sequence>
<name>A0ABP5ZYV1_9ACTN</name>
<feature type="region of interest" description="Disordered" evidence="1">
    <location>
        <begin position="1"/>
        <end position="30"/>
    </location>
</feature>
<comment type="caution">
    <text evidence="2">The sequence shown here is derived from an EMBL/GenBank/DDBJ whole genome shotgun (WGS) entry which is preliminary data.</text>
</comment>
<proteinExistence type="predicted"/>
<evidence type="ECO:0000313" key="2">
    <source>
        <dbReference type="EMBL" id="GAA2504896.1"/>
    </source>
</evidence>
<protein>
    <submittedName>
        <fullName evidence="2">Uncharacterized protein</fullName>
    </submittedName>
</protein>
<reference evidence="3" key="1">
    <citation type="journal article" date="2019" name="Int. J. Syst. Evol. Microbiol.">
        <title>The Global Catalogue of Microorganisms (GCM) 10K type strain sequencing project: providing services to taxonomists for standard genome sequencing and annotation.</title>
        <authorList>
            <consortium name="The Broad Institute Genomics Platform"/>
            <consortium name="The Broad Institute Genome Sequencing Center for Infectious Disease"/>
            <person name="Wu L."/>
            <person name="Ma J."/>
        </authorList>
    </citation>
    <scope>NUCLEOTIDE SEQUENCE [LARGE SCALE GENOMIC DNA]</scope>
    <source>
        <strain evidence="3">JCM 5062</strain>
    </source>
</reference>
<accession>A0ABP5ZYV1</accession>
<feature type="compositionally biased region" description="Polar residues" evidence="1">
    <location>
        <begin position="9"/>
        <end position="30"/>
    </location>
</feature>
<dbReference type="EMBL" id="BAAASR010000022">
    <property type="protein sequence ID" value="GAA2504896.1"/>
    <property type="molecule type" value="Genomic_DNA"/>
</dbReference>
<keyword evidence="3" id="KW-1185">Reference proteome</keyword>
<evidence type="ECO:0000313" key="3">
    <source>
        <dbReference type="Proteomes" id="UP001499942"/>
    </source>
</evidence>